<dbReference type="InterPro" id="IPR000182">
    <property type="entry name" value="GNAT_dom"/>
</dbReference>
<keyword evidence="2" id="KW-0012">Acyltransferase</keyword>
<feature type="domain" description="N-acetyltransferase" evidence="3">
    <location>
        <begin position="1"/>
        <end position="156"/>
    </location>
</feature>
<dbReference type="PANTHER" id="PTHR43877">
    <property type="entry name" value="AMINOALKYLPHOSPHONATE N-ACETYLTRANSFERASE-RELATED-RELATED"/>
    <property type="match status" value="1"/>
</dbReference>
<dbReference type="Pfam" id="PF00583">
    <property type="entry name" value="Acetyltransf_1"/>
    <property type="match status" value="1"/>
</dbReference>
<dbReference type="SUPFAM" id="SSF55729">
    <property type="entry name" value="Acyl-CoA N-acyltransferases (Nat)"/>
    <property type="match status" value="1"/>
</dbReference>
<dbReference type="PROSITE" id="PS51186">
    <property type="entry name" value="GNAT"/>
    <property type="match status" value="1"/>
</dbReference>
<dbReference type="RefSeq" id="WP_377466111.1">
    <property type="nucleotide sequence ID" value="NZ_JBHUOP010000003.1"/>
</dbReference>
<sequence length="156" mass="17397">MKIQEVEWENPDAVQLRNEQSADLSARYDSPLTLNEPAPEGLVSFSVMHDEEGTPVGCVALVDQTGVEEVFGPGRTVEMRKVFVRPEFRGRGLSHLLVDEAHRIAVAHGFDQVVLVSGSGQPESVGLYRSRGYQELPPYGIYQQFETSLFFVYPLV</sequence>
<dbReference type="Gene3D" id="3.40.630.30">
    <property type="match status" value="1"/>
</dbReference>
<evidence type="ECO:0000313" key="5">
    <source>
        <dbReference type="Proteomes" id="UP001597391"/>
    </source>
</evidence>
<evidence type="ECO:0000313" key="4">
    <source>
        <dbReference type="EMBL" id="MFD2840291.1"/>
    </source>
</evidence>
<keyword evidence="1" id="KW-0808">Transferase</keyword>
<dbReference type="EMBL" id="JBHUOP010000003">
    <property type="protein sequence ID" value="MFD2840291.1"/>
    <property type="molecule type" value="Genomic_DNA"/>
</dbReference>
<dbReference type="PANTHER" id="PTHR43877:SF2">
    <property type="entry name" value="AMINOALKYLPHOSPHONATE N-ACETYLTRANSFERASE-RELATED"/>
    <property type="match status" value="1"/>
</dbReference>
<dbReference type="Proteomes" id="UP001597391">
    <property type="component" value="Unassembled WGS sequence"/>
</dbReference>
<evidence type="ECO:0000259" key="3">
    <source>
        <dbReference type="PROSITE" id="PS51186"/>
    </source>
</evidence>
<gene>
    <name evidence="4" type="ORF">ACFSYH_06870</name>
</gene>
<dbReference type="InterPro" id="IPR016181">
    <property type="entry name" value="Acyl_CoA_acyltransferase"/>
</dbReference>
<evidence type="ECO:0000256" key="1">
    <source>
        <dbReference type="ARBA" id="ARBA00022679"/>
    </source>
</evidence>
<evidence type="ECO:0000256" key="2">
    <source>
        <dbReference type="ARBA" id="ARBA00023315"/>
    </source>
</evidence>
<dbReference type="CDD" id="cd04301">
    <property type="entry name" value="NAT_SF"/>
    <property type="match status" value="1"/>
</dbReference>
<protein>
    <submittedName>
        <fullName evidence="4">GNAT family N-acetyltransferase</fullName>
    </submittedName>
</protein>
<name>A0ABW5XCT1_9MICO</name>
<keyword evidence="5" id="KW-1185">Reference proteome</keyword>
<organism evidence="4 5">
    <name type="scientific">Populibacterium corticicola</name>
    <dbReference type="NCBI Taxonomy" id="1812826"/>
    <lineage>
        <taxon>Bacteria</taxon>
        <taxon>Bacillati</taxon>
        <taxon>Actinomycetota</taxon>
        <taxon>Actinomycetes</taxon>
        <taxon>Micrococcales</taxon>
        <taxon>Jonesiaceae</taxon>
        <taxon>Populibacterium</taxon>
    </lineage>
</organism>
<dbReference type="InterPro" id="IPR050832">
    <property type="entry name" value="Bact_Acetyltransf"/>
</dbReference>
<accession>A0ABW5XCT1</accession>
<comment type="caution">
    <text evidence="4">The sequence shown here is derived from an EMBL/GenBank/DDBJ whole genome shotgun (WGS) entry which is preliminary data.</text>
</comment>
<reference evidence="5" key="1">
    <citation type="journal article" date="2019" name="Int. J. Syst. Evol. Microbiol.">
        <title>The Global Catalogue of Microorganisms (GCM) 10K type strain sequencing project: providing services to taxonomists for standard genome sequencing and annotation.</title>
        <authorList>
            <consortium name="The Broad Institute Genomics Platform"/>
            <consortium name="The Broad Institute Genome Sequencing Center for Infectious Disease"/>
            <person name="Wu L."/>
            <person name="Ma J."/>
        </authorList>
    </citation>
    <scope>NUCLEOTIDE SEQUENCE [LARGE SCALE GENOMIC DNA]</scope>
    <source>
        <strain evidence="5">KCTC 33576</strain>
    </source>
</reference>
<proteinExistence type="predicted"/>